<proteinExistence type="predicted"/>
<gene>
    <name evidence="1" type="ORF">GCM10008955_30480</name>
</gene>
<organism evidence="1 2">
    <name type="scientific">Deinococcus malanensis</name>
    <dbReference type="NCBI Taxonomy" id="1706855"/>
    <lineage>
        <taxon>Bacteria</taxon>
        <taxon>Thermotogati</taxon>
        <taxon>Deinococcota</taxon>
        <taxon>Deinococci</taxon>
        <taxon>Deinococcales</taxon>
        <taxon>Deinococcaceae</taxon>
        <taxon>Deinococcus</taxon>
    </lineage>
</organism>
<keyword evidence="2" id="KW-1185">Reference proteome</keyword>
<comment type="caution">
    <text evidence="1">The sequence shown here is derived from an EMBL/GenBank/DDBJ whole genome shotgun (WGS) entry which is preliminary data.</text>
</comment>
<protein>
    <submittedName>
        <fullName evidence="1">Uncharacterized protein</fullName>
    </submittedName>
</protein>
<dbReference type="EMBL" id="BMPP01000014">
    <property type="protein sequence ID" value="GGK34388.1"/>
    <property type="molecule type" value="Genomic_DNA"/>
</dbReference>
<accession>A0ABQ2F2J1</accession>
<sequence>MTALNELLAYTDVLSRPRASLAAAQAMMTPAVCELLVDLQWWHTETLRCMVDRYGVDVVLRATQAHLTDIISTVYGELVILGPRGKRLLGVRSGTPASTTPDAAATHLYRRRALAHLEKTCGLTYDTLLDHGGRLHRALHTMRDPQGRQHVVMASHVGYAPATIRRAHQGMFARLILEQADLIVVVPDRRRTAALERRPGYRLQVVPFRLPRG</sequence>
<name>A0ABQ2F2J1_9DEIO</name>
<evidence type="ECO:0000313" key="2">
    <source>
        <dbReference type="Proteomes" id="UP000647587"/>
    </source>
</evidence>
<dbReference type="RefSeq" id="WP_189010319.1">
    <property type="nucleotide sequence ID" value="NZ_BMPP01000014.1"/>
</dbReference>
<reference evidence="2" key="1">
    <citation type="journal article" date="2019" name="Int. J. Syst. Evol. Microbiol.">
        <title>The Global Catalogue of Microorganisms (GCM) 10K type strain sequencing project: providing services to taxonomists for standard genome sequencing and annotation.</title>
        <authorList>
            <consortium name="The Broad Institute Genomics Platform"/>
            <consortium name="The Broad Institute Genome Sequencing Center for Infectious Disease"/>
            <person name="Wu L."/>
            <person name="Ma J."/>
        </authorList>
    </citation>
    <scope>NUCLEOTIDE SEQUENCE [LARGE SCALE GENOMIC DNA]</scope>
    <source>
        <strain evidence="2">JCM 30331</strain>
    </source>
</reference>
<evidence type="ECO:0000313" key="1">
    <source>
        <dbReference type="EMBL" id="GGK34388.1"/>
    </source>
</evidence>
<dbReference type="Proteomes" id="UP000647587">
    <property type="component" value="Unassembled WGS sequence"/>
</dbReference>